<evidence type="ECO:0000313" key="2">
    <source>
        <dbReference type="EMBL" id="QEY75882.1"/>
    </source>
</evidence>
<dbReference type="EMBL" id="CP043626">
    <property type="protein sequence ID" value="QEY75882.1"/>
    <property type="molecule type" value="Genomic_DNA"/>
</dbReference>
<reference evidence="2 3" key="1">
    <citation type="submission" date="2019-09" db="EMBL/GenBank/DDBJ databases">
        <title>Prosopis cineraria nodule microbiome.</title>
        <authorList>
            <person name="Chaluvadi S.R."/>
            <person name="Ali R."/>
            <person name="Wang X."/>
        </authorList>
    </citation>
    <scope>NUCLEOTIDE SEQUENCE [LARGE SCALE GENOMIC DNA]</scope>
    <source>
        <strain evidence="2 3">BG1</strain>
    </source>
</reference>
<proteinExistence type="predicted"/>
<feature type="domain" description="Capsule biosynthesis GfcC-like C-terminal" evidence="1">
    <location>
        <begin position="1"/>
        <end position="37"/>
    </location>
</feature>
<sequence length="45" mass="4750">MIQPDGQVTRLGIALWNREEAVPPAPGAVLLVPLNASDINAIART</sequence>
<dbReference type="KEGG" id="pden:F1C79_01265"/>
<evidence type="ECO:0000259" key="1">
    <source>
        <dbReference type="Pfam" id="PF06251"/>
    </source>
</evidence>
<dbReference type="InterPro" id="IPR010425">
    <property type="entry name" value="Caps_synth_GfcC-like_C"/>
</dbReference>
<keyword evidence="3" id="KW-1185">Reference proteome</keyword>
<organism evidence="2 3">
    <name type="scientific">Pseudomonas denitrificans</name>
    <dbReference type="NCBI Taxonomy" id="43306"/>
    <lineage>
        <taxon>Bacteria</taxon>
        <taxon>Pseudomonadati</taxon>
        <taxon>Pseudomonadota</taxon>
        <taxon>Gammaproteobacteria</taxon>
        <taxon>Pseudomonadales</taxon>
        <taxon>Pseudomonadaceae</taxon>
        <taxon>Halopseudomonas</taxon>
    </lineage>
</organism>
<dbReference type="AlphaFoldDB" id="A0A9X7N658"/>
<name>A0A9X7N658_PSEDE</name>
<protein>
    <recommendedName>
        <fullName evidence="1">Capsule biosynthesis GfcC-like C-terminal domain-containing protein</fullName>
    </recommendedName>
</protein>
<gene>
    <name evidence="2" type="ORF">F1C79_01265</name>
</gene>
<dbReference type="Proteomes" id="UP000326659">
    <property type="component" value="Chromosome"/>
</dbReference>
<dbReference type="Pfam" id="PF06251">
    <property type="entry name" value="Caps_syn_GfcC_C"/>
    <property type="match status" value="1"/>
</dbReference>
<evidence type="ECO:0000313" key="3">
    <source>
        <dbReference type="Proteomes" id="UP000326659"/>
    </source>
</evidence>
<dbReference type="Gene3D" id="3.10.560.10">
    <property type="entry name" value="Outer membrane lipoprotein wza domain like"/>
    <property type="match status" value="1"/>
</dbReference>
<accession>A0A9X7N658</accession>